<accession>A0A846MMS0</accession>
<organism evidence="9 10">
    <name type="scientific">Thermonema lapsum</name>
    <dbReference type="NCBI Taxonomy" id="28195"/>
    <lineage>
        <taxon>Bacteria</taxon>
        <taxon>Pseudomonadati</taxon>
        <taxon>Bacteroidota</taxon>
        <taxon>Cytophagia</taxon>
        <taxon>Cytophagales</taxon>
        <taxon>Thermonemataceae</taxon>
        <taxon>Thermonema</taxon>
    </lineage>
</organism>
<feature type="transmembrane region" description="Helical" evidence="7">
    <location>
        <begin position="141"/>
        <end position="158"/>
    </location>
</feature>
<evidence type="ECO:0000256" key="4">
    <source>
        <dbReference type="ARBA" id="ARBA00022989"/>
    </source>
</evidence>
<gene>
    <name evidence="9" type="ORF">FHS56_000153</name>
</gene>
<sequence length="544" mass="60923">MLTILLLIPLVVLILLGVTSREHYRLQRLLVLVGVLMQMSVALFLYVHYPASGNGKTLAFEEQYEWFRMQAGDWGIIRADYHVGLDGLSLSMLILTAVVFLLASVASWQVKEKSKGYYALFALLMLSVPACFVVRDYLVFYVFFEFMLLPMYFLIGLWGGERREYAAIKFFIYTLIGSLFILIVFIGGLVYTFDPVATAMEAGLITSPDDYSPSLLDKVQAVVRQQPEAVVHRFDIALLSMPEAYIEGSVLSVGHSLRLWAFWLLVIGFLIKLPAVPFHTWLPDAHVEAPTPISVILAGVLLKVGGYGLFRFAIPMFPDLWQANSEWMAGIAAVSIIYGAMNALAMDDLKKMIAYASVSHMGYVLLGAASMTEEGLQGAIFQMMSHGVLSSGLFLLAGVLYDRTHDRLISHYGGLWQRMPRFSVFSFLVMFASLGMPLFSAFIGEVFTLLGGLRSAWVHKGWVAAAALGIVLSAAYFLWCLRRMFMGEYWLARPEYDKQLTDLSKREFFLLGLCVVLSVFWGIYPAVLFDMAQDSVEMLLRLIG</sequence>
<feature type="transmembrane region" description="Helical" evidence="7">
    <location>
        <begin position="170"/>
        <end position="193"/>
    </location>
</feature>
<keyword evidence="4 7" id="KW-1133">Transmembrane helix</keyword>
<dbReference type="InterPro" id="IPR003918">
    <property type="entry name" value="NADH_UbQ_OxRdtase"/>
</dbReference>
<feature type="domain" description="NADH:quinone oxidoreductase/Mrp antiporter transmembrane" evidence="8">
    <location>
        <begin position="136"/>
        <end position="191"/>
    </location>
</feature>
<comment type="caution">
    <text evidence="9">The sequence shown here is derived from an EMBL/GenBank/DDBJ whole genome shotgun (WGS) entry which is preliminary data.</text>
</comment>
<dbReference type="Proteomes" id="UP000537126">
    <property type="component" value="Unassembled WGS sequence"/>
</dbReference>
<feature type="transmembrane region" description="Helical" evidence="7">
    <location>
        <begin position="117"/>
        <end position="135"/>
    </location>
</feature>
<comment type="similarity">
    <text evidence="2">Belongs to the complex I subunit 4 family.</text>
</comment>
<dbReference type="GO" id="GO:0016020">
    <property type="term" value="C:membrane"/>
    <property type="evidence" value="ECO:0007669"/>
    <property type="project" value="UniProtKB-SubCell"/>
</dbReference>
<dbReference type="GO" id="GO:0003954">
    <property type="term" value="F:NADH dehydrogenase activity"/>
    <property type="evidence" value="ECO:0007669"/>
    <property type="project" value="TreeGrafter"/>
</dbReference>
<dbReference type="GO" id="GO:0012505">
    <property type="term" value="C:endomembrane system"/>
    <property type="evidence" value="ECO:0007669"/>
    <property type="project" value="UniProtKB-SubCell"/>
</dbReference>
<feature type="transmembrane region" description="Helical" evidence="7">
    <location>
        <begin position="88"/>
        <end position="110"/>
    </location>
</feature>
<keyword evidence="3 6" id="KW-0812">Transmembrane</keyword>
<dbReference type="Pfam" id="PF00361">
    <property type="entry name" value="Proton_antipo_M"/>
    <property type="match status" value="2"/>
</dbReference>
<feature type="transmembrane region" description="Helical" evidence="7">
    <location>
        <begin position="294"/>
        <end position="314"/>
    </location>
</feature>
<feature type="transmembrane region" description="Helical" evidence="7">
    <location>
        <begin position="383"/>
        <end position="401"/>
    </location>
</feature>
<evidence type="ECO:0000259" key="8">
    <source>
        <dbReference type="Pfam" id="PF00361"/>
    </source>
</evidence>
<keyword evidence="5 7" id="KW-0472">Membrane</keyword>
<dbReference type="GO" id="GO:0048039">
    <property type="term" value="F:ubiquinone binding"/>
    <property type="evidence" value="ECO:0007669"/>
    <property type="project" value="TreeGrafter"/>
</dbReference>
<evidence type="ECO:0000256" key="7">
    <source>
        <dbReference type="SAM" id="Phobius"/>
    </source>
</evidence>
<feature type="transmembrane region" description="Helical" evidence="7">
    <location>
        <begin position="508"/>
        <end position="529"/>
    </location>
</feature>
<evidence type="ECO:0000313" key="10">
    <source>
        <dbReference type="Proteomes" id="UP000537126"/>
    </source>
</evidence>
<evidence type="ECO:0000313" key="9">
    <source>
        <dbReference type="EMBL" id="NIK72667.1"/>
    </source>
</evidence>
<dbReference type="GO" id="GO:0015990">
    <property type="term" value="P:electron transport coupled proton transport"/>
    <property type="evidence" value="ECO:0007669"/>
    <property type="project" value="TreeGrafter"/>
</dbReference>
<evidence type="ECO:0000256" key="2">
    <source>
        <dbReference type="ARBA" id="ARBA00009025"/>
    </source>
</evidence>
<dbReference type="NCBIfam" id="TIGR01972">
    <property type="entry name" value="NDH_I_M"/>
    <property type="match status" value="1"/>
</dbReference>
<dbReference type="InterPro" id="IPR001750">
    <property type="entry name" value="ND/Mrp_TM"/>
</dbReference>
<keyword evidence="10" id="KW-1185">Reference proteome</keyword>
<comment type="subcellular location">
    <subcellularLocation>
        <location evidence="1">Endomembrane system</location>
        <topology evidence="1">Multi-pass membrane protein</topology>
    </subcellularLocation>
    <subcellularLocation>
        <location evidence="6">Membrane</location>
        <topology evidence="6">Multi-pass membrane protein</topology>
    </subcellularLocation>
</comment>
<feature type="domain" description="NADH:quinone oxidoreductase/Mrp antiporter transmembrane" evidence="8">
    <location>
        <begin position="254"/>
        <end position="458"/>
    </location>
</feature>
<dbReference type="PANTHER" id="PTHR43507:SF1">
    <property type="entry name" value="NADH-UBIQUINONE OXIDOREDUCTASE CHAIN 4"/>
    <property type="match status" value="1"/>
</dbReference>
<feature type="transmembrane region" description="Helical" evidence="7">
    <location>
        <begin position="29"/>
        <end position="49"/>
    </location>
</feature>
<protein>
    <submittedName>
        <fullName evidence="9">NADH-quinone oxidoreductase subunit M</fullName>
    </submittedName>
</protein>
<feature type="transmembrane region" description="Helical" evidence="7">
    <location>
        <begin position="6"/>
        <end position="22"/>
    </location>
</feature>
<dbReference type="EMBL" id="JAASRN010000001">
    <property type="protein sequence ID" value="NIK72667.1"/>
    <property type="molecule type" value="Genomic_DNA"/>
</dbReference>
<feature type="transmembrane region" description="Helical" evidence="7">
    <location>
        <begin position="462"/>
        <end position="481"/>
    </location>
</feature>
<feature type="transmembrane region" description="Helical" evidence="7">
    <location>
        <begin position="422"/>
        <end position="442"/>
    </location>
</feature>
<feature type="transmembrane region" description="Helical" evidence="7">
    <location>
        <begin position="260"/>
        <end position="282"/>
    </location>
</feature>
<dbReference type="PRINTS" id="PR01437">
    <property type="entry name" value="NUOXDRDTASE4"/>
</dbReference>
<name>A0A846MMS0_9BACT</name>
<evidence type="ECO:0000256" key="3">
    <source>
        <dbReference type="ARBA" id="ARBA00022692"/>
    </source>
</evidence>
<dbReference type="AlphaFoldDB" id="A0A846MMS0"/>
<dbReference type="InterPro" id="IPR010227">
    <property type="entry name" value="NADH_Q_OxRdtase_chainM/4"/>
</dbReference>
<dbReference type="GO" id="GO:0042773">
    <property type="term" value="P:ATP synthesis coupled electron transport"/>
    <property type="evidence" value="ECO:0007669"/>
    <property type="project" value="InterPro"/>
</dbReference>
<dbReference type="GO" id="GO:0008137">
    <property type="term" value="F:NADH dehydrogenase (ubiquinone) activity"/>
    <property type="evidence" value="ECO:0007669"/>
    <property type="project" value="InterPro"/>
</dbReference>
<evidence type="ECO:0000256" key="6">
    <source>
        <dbReference type="RuleBase" id="RU000320"/>
    </source>
</evidence>
<evidence type="ECO:0000256" key="1">
    <source>
        <dbReference type="ARBA" id="ARBA00004127"/>
    </source>
</evidence>
<feature type="transmembrane region" description="Helical" evidence="7">
    <location>
        <begin position="326"/>
        <end position="345"/>
    </location>
</feature>
<evidence type="ECO:0000256" key="5">
    <source>
        <dbReference type="ARBA" id="ARBA00023136"/>
    </source>
</evidence>
<proteinExistence type="inferred from homology"/>
<dbReference type="RefSeq" id="WP_166917982.1">
    <property type="nucleotide sequence ID" value="NZ_JAASRN010000001.1"/>
</dbReference>
<feature type="transmembrane region" description="Helical" evidence="7">
    <location>
        <begin position="352"/>
        <end position="371"/>
    </location>
</feature>
<reference evidence="9 10" key="1">
    <citation type="submission" date="2020-03" db="EMBL/GenBank/DDBJ databases">
        <title>Genomic Encyclopedia of Type Strains, Phase IV (KMG-IV): sequencing the most valuable type-strain genomes for metagenomic binning, comparative biology and taxonomic classification.</title>
        <authorList>
            <person name="Goeker M."/>
        </authorList>
    </citation>
    <scope>NUCLEOTIDE SEQUENCE [LARGE SCALE GENOMIC DNA]</scope>
    <source>
        <strain evidence="9 10">DSM 5718</strain>
    </source>
</reference>
<dbReference type="PANTHER" id="PTHR43507">
    <property type="entry name" value="NADH-UBIQUINONE OXIDOREDUCTASE CHAIN 4"/>
    <property type="match status" value="1"/>
</dbReference>